<dbReference type="OrthoDB" id="370375at2"/>
<gene>
    <name evidence="2" type="ORF">Ga0123462_0022</name>
</gene>
<feature type="transmembrane region" description="Helical" evidence="1">
    <location>
        <begin position="95"/>
        <end position="115"/>
    </location>
</feature>
<keyword evidence="1" id="KW-0812">Transmembrane</keyword>
<feature type="transmembrane region" description="Helical" evidence="1">
    <location>
        <begin position="6"/>
        <end position="27"/>
    </location>
</feature>
<protein>
    <recommendedName>
        <fullName evidence="4">DUF2784 domain-containing protein</fullName>
    </recommendedName>
</protein>
<dbReference type="KEGG" id="mfn:Ga0123462_0022"/>
<evidence type="ECO:0000313" key="2">
    <source>
        <dbReference type="EMBL" id="ATX80901.1"/>
    </source>
</evidence>
<dbReference type="Proteomes" id="UP000231637">
    <property type="component" value="Chromosome"/>
</dbReference>
<keyword evidence="1" id="KW-1133">Transmembrane helix</keyword>
<dbReference type="AlphaFoldDB" id="A0A2K8L4X8"/>
<dbReference type="Pfam" id="PF10861">
    <property type="entry name" value="DUF2784"/>
    <property type="match status" value="1"/>
</dbReference>
<sequence>MIYSIFADTILLLHLIFILFVGLGGLLSLKWPRLAWLHLPAVGWALWITFSGAICPLTPLEQALRNLAGERSYSGSFLDHYIEPLIYPAGLTQTMQWNVGFFVLLINLAIYLWLLRRWHKSNPVG</sequence>
<evidence type="ECO:0000256" key="1">
    <source>
        <dbReference type="SAM" id="Phobius"/>
    </source>
</evidence>
<evidence type="ECO:0000313" key="3">
    <source>
        <dbReference type="Proteomes" id="UP000231637"/>
    </source>
</evidence>
<keyword evidence="3" id="KW-1185">Reference proteome</keyword>
<evidence type="ECO:0008006" key="4">
    <source>
        <dbReference type="Google" id="ProtNLM"/>
    </source>
</evidence>
<accession>A0A2K8L4X8</accession>
<keyword evidence="1" id="KW-0472">Membrane</keyword>
<organism evidence="2 3">
    <name type="scientific">Mariprofundus ferrinatatus</name>
    <dbReference type="NCBI Taxonomy" id="1921087"/>
    <lineage>
        <taxon>Bacteria</taxon>
        <taxon>Pseudomonadati</taxon>
        <taxon>Pseudomonadota</taxon>
        <taxon>Candidatius Mariprofundia</taxon>
        <taxon>Mariprofundales</taxon>
        <taxon>Mariprofundaceae</taxon>
        <taxon>Mariprofundus</taxon>
    </lineage>
</organism>
<proteinExistence type="predicted"/>
<dbReference type="EMBL" id="CP018800">
    <property type="protein sequence ID" value="ATX80901.1"/>
    <property type="molecule type" value="Genomic_DNA"/>
</dbReference>
<name>A0A2K8L4X8_9PROT</name>
<feature type="transmembrane region" description="Helical" evidence="1">
    <location>
        <begin position="34"/>
        <end position="54"/>
    </location>
</feature>
<dbReference type="InterPro" id="IPR021218">
    <property type="entry name" value="DUF2784"/>
</dbReference>
<reference evidence="2 3" key="1">
    <citation type="submission" date="2016-12" db="EMBL/GenBank/DDBJ databases">
        <title>Isolation and genomic insights into novel planktonic Zetaproteobacteria from stratified waters of the Chesapeake Bay.</title>
        <authorList>
            <person name="McAllister S.M."/>
            <person name="Kato S."/>
            <person name="Chan C.S."/>
            <person name="Chiu B.K."/>
            <person name="Field E.K."/>
        </authorList>
    </citation>
    <scope>NUCLEOTIDE SEQUENCE [LARGE SCALE GENOMIC DNA]</scope>
    <source>
        <strain evidence="2 3">CP-8</strain>
    </source>
</reference>
<dbReference type="RefSeq" id="WP_100264439.1">
    <property type="nucleotide sequence ID" value="NZ_CP018800.1"/>
</dbReference>